<dbReference type="InterPro" id="IPR003323">
    <property type="entry name" value="OTU_dom"/>
</dbReference>
<accession>A0ABN9Y7G3</accession>
<proteinExistence type="predicted"/>
<dbReference type="InterPro" id="IPR029071">
    <property type="entry name" value="Ubiquitin-like_domsf"/>
</dbReference>
<feature type="domain" description="Ubiquitin-like" evidence="3">
    <location>
        <begin position="2597"/>
        <end position="2673"/>
    </location>
</feature>
<dbReference type="Pfam" id="PF00240">
    <property type="entry name" value="ubiquitin"/>
    <property type="match status" value="1"/>
</dbReference>
<feature type="region of interest" description="Disordered" evidence="2">
    <location>
        <begin position="1268"/>
        <end position="1314"/>
    </location>
</feature>
<dbReference type="CDD" id="cd22744">
    <property type="entry name" value="OTU"/>
    <property type="match status" value="1"/>
</dbReference>
<feature type="compositionally biased region" description="Basic and acidic residues" evidence="2">
    <location>
        <begin position="1290"/>
        <end position="1301"/>
    </location>
</feature>
<dbReference type="SMART" id="SM00213">
    <property type="entry name" value="UBQ"/>
    <property type="match status" value="1"/>
</dbReference>
<dbReference type="Gene3D" id="3.90.70.80">
    <property type="match status" value="1"/>
</dbReference>
<sequence>MRLTVKNAFHGTYLPDLVKVGLLSGPLECAEDVNHALQQECQLEIDSSMHDIVSTNAATEPEFDNHAFSERGILRKGAASRLLGGGRKATQPKAEDMKLLEGLRLLLGAPAQAPPKQPPQQPQQPQQRRGKQTLREALQDALGRARTDNALKGKLVKILTAVDGGHITLSADGNSSGAPLAGDNKGKGAAAAHSSGGGKGKGGEAANLGATGAKAKDKTASGNPNGSGKGKDNGTGKPPAKTGSGARSLWQRDWPDATLSRAGAVLGKLRQAELPSKGQTATLADTVDEADEMLALWRQHFGENSAGEEAAKDASLTVGVVVNPVAGVSWKPSGAARAATKHITLSKMEPNEKLQIKLVALATVGKEVTGPAGPVVQSAAKLPVKVDTITVRLTVFDKYMDALSLGNANALLKQVWPAGAKGMQLGNWRPTGSHDEAQSYNMYVTGTKEQVDALIAISGKKGVFVGHLATTRNKMARTTVSWVPRPADSTDKEHLEIALQAAAGAPLVHRIGGGPDLGFERAGIDVKAPPPFVWKATTPKWWRSDQLESFLTGNGWTEPQVTGDLGHGVWRFRAKARPAESTSYMWEGADPSEKITALPMPRKVKQETVGKQLRRPALPWLDDEDTKPDDDVAMDDADKKDQPGAGGPPAPAAAAGGQGADQQGKQQDQQPPRDPATKQGKGADDGDRAHKRLRLDGNNVIKDKTCILDGYEVVETGGKGACGYCAVVGSGKMAKDTAADLSSQEVLDKIMKEAGTLRVQTVQHMTNNPDVWEPYWCFDPKAASHTGRTWAEYLNKCTDNAFYMDELQLTATATRLKRMITVVYRDDKNGWARRTLGDQFRKKGWFVLTLVNEHFQAVRPVASGWPEALAEDVGGNMPCRGRGGGRSVPPPASTSSRARSRPPAGAGRHVQQAASPATAFSWATRSRAGSRGSKAARAHAPAPQSPAFSWLSEDTFARDAARPASAAGRGQPVQQQHQGCRAGRCTDYEGAEFRGRSFAPFYGSFLLALWPAAGRLARARSDDQIAREEFETFLCSARAAYSHEDRALPAAQKAEMDGLTDQMHQWLDSSRAGGRAPTRAAVNEKRIEYDAALTRCTLAHPLRGDSYACPCGWRPSPGADWKTSNDLARAHWSACQPGRRWPRLPAEKKRALLTKYRGNHVAGCSAAAWAEYDGRMGTMTGDFKAKCCDLDRTDQQCTKNTIGCKLTAFKCTRCDAYVQRNRVWERPCPAAGKRPLGQKKGGGPLDLPTLWEWRAAAKGLSGQAAKDNVAGQAAKSNAKNLAWQRKRKLDRTDAERAEDNRKRRPRQASDGQLRVWSCNVNGLKDQGPDRRQQGSANTGKWDRVLGQLAEHRAQVCALQETHMDTFSSRRFVAQARAGGFDSCYTSAGTNSSAGVALLGPPELREDPWAWGGRHQGRVVSGILSVRGQADVLIVVVYGDVNSQDNRASLYDDVAARAAQAGLPTIVMGDFNCEPYDSELFAVRDMNYCHEMLDIQDITTHGERLLDFACLQQLEAQTFATDTAISDHDAIVFELWRELRTQVQTVVKFDELNPPLATEDWDETFSQAMDKRRDEWDAAAARQDVEAMWALWCDMLEDSAGVPGNRHRRKHGTVLKRWERVCKGPDGQRQTVVERRLHRLLRRVHHALEGPRAGSDGLSLFGNIRSGVQSLVDDGVLGEGTAADGEDLAALRTTILAKLQQLAEENKQRRLAAWRERQQAGDLKATFRYVADRPPLSVKAASDQRGRPTADPKAIVAAAVRQWKKKQHPRLEQHQIGDYLREVRDVVELVEPPDIGWMFEAPELRAALRKTAGTAAGPGQIKAEQLAQAPGIVLDLLADLANAIRDTGTWPAALKAQEVTMIPKTSDKPDLRPIGVAQSVARAISRVAVSKYNQWASQVQPTDAHEILLTVDLAIEKAAHEGTPLHIRQSDLSNCFTRIQPELVVEVAVLFGMHRKDAVLLFMNNVGRDTVVKVSGYASDLLLVLRGLAQGDPASPLGAAILAGAHARKVCSVFDVGMGTYVDDRTTYADDRDTLDGAEALLRRLDELSGQKEDDSKQDRAAVNVAGGQHKDHLDLLGVRLDLTGRKPPAAAPRARKRVANLLDKLRRLRTVAKAARLGRRARKRVVMALAGSIRWDAPWCSFPKETVTRARSAMELALESRRRHAAWRHKGAAWCMKDKAWKFEPDGLALSSTVSMLRRVARTHLGPAVEARWDHCDGSGLRWLDRVRGVLETMGWHPGPSPFEVAFGGDGFRLAEVSKSFLDHCVRETWRAHTMRTCRITARKVPVEVPSLDVKTLRRFVEEAPTAAEQRWRWRCCVGAEPSPDRLSHVTDEVAHDCPICHSAATTWHLMWRCDATEHERQRRGLHEATIGGHLPQHERSALLLNGWTRAEWDPPDGQSHDAHRAAAKGQGKLALNILRLKDRVLKRYWDIFVGIAPEAGHGRNQAARQGRPLPRAGGKAALPALSRPDTSNQTPAGLANQDIPQHAGDRDISQHAAAAAAPADRMRIFVEGVDVDAEDEEQQADQGGHRAAPAMPTYFTRGAKVALEWDPAGFTEGHGGRQADLRHGRVVWIAFNLTAILTSLSPRGAALAEDEFQVFVRALAGTAVTLDLRASDTIGGAKHKIEDKHRVPARMQRLLLGRKELDEDDCLIVDYGIAKECTSMLTGGLRGGGKKGAVPIPPFDAPSAPPFECFFPDCGVQRDTYCELMEHIREDHPGASASDCDGTFFGDAVRGEKKPLEVPASAASAAASAPAAENAAAEGATSAGAAPPPPFDKDSRPPYAGWFPESRCQRLKYVYMMKHVREEHGMVSSDFNGTFFGQQVRTDKKNENDAPKEKAAAAGPASSAEAAVPRQTWIVCVTELRADDLAAGDKKIVCTVGKGRFFTVRAGDLIIIACSGAKGRVTAARQAAAKAQPSSDPEDLRGTVLPARWDDLLCHLGGKPFTCIHMRRAWDVRGLRVTAEALVRDSQAKPLTRGWHQRFVSASKDDAVAARLLERIGGCHRRDLPNMSGGRRGTIRTPPPGNVSCLCNRDRRRRGHSLANSSFDD</sequence>
<dbReference type="InterPro" id="IPR005135">
    <property type="entry name" value="Endo/exonuclease/phosphatase"/>
</dbReference>
<feature type="region of interest" description="Disordered" evidence="2">
    <location>
        <begin position="597"/>
        <end position="695"/>
    </location>
</feature>
<feature type="compositionally biased region" description="Pro residues" evidence="2">
    <location>
        <begin position="112"/>
        <end position="122"/>
    </location>
</feature>
<dbReference type="InterPro" id="IPR000477">
    <property type="entry name" value="RT_dom"/>
</dbReference>
<comment type="caution">
    <text evidence="6">The sequence shown here is derived from an EMBL/GenBank/DDBJ whole genome shotgun (WGS) entry which is preliminary data.</text>
</comment>
<gene>
    <name evidence="6" type="ORF">PCOR1329_LOCUS83191</name>
</gene>
<feature type="compositionally biased region" description="Low complexity" evidence="2">
    <location>
        <begin position="204"/>
        <end position="213"/>
    </location>
</feature>
<protein>
    <recommendedName>
        <fullName evidence="1">Ubiquitin thioesterase OTU1</fullName>
    </recommendedName>
</protein>
<name>A0ABN9Y7G3_9DINO</name>
<evidence type="ECO:0000259" key="4">
    <source>
        <dbReference type="PROSITE" id="PS50802"/>
    </source>
</evidence>
<dbReference type="PANTHER" id="PTHR10666">
    <property type="entry name" value="UBIQUITIN"/>
    <property type="match status" value="1"/>
</dbReference>
<feature type="region of interest" description="Disordered" evidence="2">
    <location>
        <begin position="2442"/>
        <end position="2500"/>
    </location>
</feature>
<dbReference type="SUPFAM" id="SSF54001">
    <property type="entry name" value="Cysteine proteinases"/>
    <property type="match status" value="1"/>
</dbReference>
<feature type="compositionally biased region" description="Basic and acidic residues" evidence="2">
    <location>
        <begin position="2827"/>
        <end position="2840"/>
    </location>
</feature>
<dbReference type="EMBL" id="CAUYUJ010022035">
    <property type="protein sequence ID" value="CAK0908534.1"/>
    <property type="molecule type" value="Genomic_DNA"/>
</dbReference>
<evidence type="ECO:0000256" key="2">
    <source>
        <dbReference type="SAM" id="MobiDB-lite"/>
    </source>
</evidence>
<feature type="region of interest" description="Disordered" evidence="2">
    <location>
        <begin position="170"/>
        <end position="252"/>
    </location>
</feature>
<evidence type="ECO:0000259" key="5">
    <source>
        <dbReference type="PROSITE" id="PS50878"/>
    </source>
</evidence>
<dbReference type="Proteomes" id="UP001189429">
    <property type="component" value="Unassembled WGS sequence"/>
</dbReference>
<dbReference type="InterPro" id="IPR036691">
    <property type="entry name" value="Endo/exonu/phosph_ase_sf"/>
</dbReference>
<dbReference type="PROSITE" id="PS50878">
    <property type="entry name" value="RT_POL"/>
    <property type="match status" value="1"/>
</dbReference>
<feature type="compositionally biased region" description="Low complexity" evidence="2">
    <location>
        <begin position="652"/>
        <end position="670"/>
    </location>
</feature>
<dbReference type="Pfam" id="PF03372">
    <property type="entry name" value="Exo_endo_phos"/>
    <property type="match status" value="1"/>
</dbReference>
<dbReference type="InterPro" id="IPR050158">
    <property type="entry name" value="Ubiquitin_ubiquitin-like"/>
</dbReference>
<keyword evidence="7" id="KW-1185">Reference proteome</keyword>
<feature type="compositionally biased region" description="Low complexity" evidence="2">
    <location>
        <begin position="2758"/>
        <end position="2770"/>
    </location>
</feature>
<evidence type="ECO:0000313" key="6">
    <source>
        <dbReference type="EMBL" id="CAK0908534.1"/>
    </source>
</evidence>
<dbReference type="SUPFAM" id="SSF56219">
    <property type="entry name" value="DNase I-like"/>
    <property type="match status" value="1"/>
</dbReference>
<organism evidence="6 7">
    <name type="scientific">Prorocentrum cordatum</name>
    <dbReference type="NCBI Taxonomy" id="2364126"/>
    <lineage>
        <taxon>Eukaryota</taxon>
        <taxon>Sar</taxon>
        <taxon>Alveolata</taxon>
        <taxon>Dinophyceae</taxon>
        <taxon>Prorocentrales</taxon>
        <taxon>Prorocentraceae</taxon>
        <taxon>Prorocentrum</taxon>
    </lineage>
</organism>
<feature type="region of interest" description="Disordered" evidence="2">
    <location>
        <begin position="873"/>
        <end position="982"/>
    </location>
</feature>
<feature type="region of interest" description="Disordered" evidence="2">
    <location>
        <begin position="3008"/>
        <end position="3028"/>
    </location>
</feature>
<dbReference type="SUPFAM" id="SSF54236">
    <property type="entry name" value="Ubiquitin-like"/>
    <property type="match status" value="1"/>
</dbReference>
<reference evidence="6" key="1">
    <citation type="submission" date="2023-10" db="EMBL/GenBank/DDBJ databases">
        <authorList>
            <person name="Chen Y."/>
            <person name="Shah S."/>
            <person name="Dougan E. K."/>
            <person name="Thang M."/>
            <person name="Chan C."/>
        </authorList>
    </citation>
    <scope>NUCLEOTIDE SEQUENCE [LARGE SCALE GENOMIC DNA]</scope>
</reference>
<feature type="compositionally biased region" description="Acidic residues" evidence="2">
    <location>
        <begin position="621"/>
        <end position="635"/>
    </location>
</feature>
<feature type="compositionally biased region" description="Low complexity" evidence="2">
    <location>
        <begin position="893"/>
        <end position="908"/>
    </location>
</feature>
<evidence type="ECO:0000256" key="1">
    <source>
        <dbReference type="ARBA" id="ARBA00018935"/>
    </source>
</evidence>
<feature type="domain" description="OTU" evidence="4">
    <location>
        <begin position="711"/>
        <end position="861"/>
    </location>
</feature>
<feature type="domain" description="Reverse transcriptase" evidence="5">
    <location>
        <begin position="1842"/>
        <end position="2080"/>
    </location>
</feature>
<evidence type="ECO:0000259" key="3">
    <source>
        <dbReference type="PROSITE" id="PS50053"/>
    </source>
</evidence>
<feature type="compositionally biased region" description="Low complexity" evidence="2">
    <location>
        <begin position="921"/>
        <end position="940"/>
    </location>
</feature>
<feature type="region of interest" description="Disordered" evidence="2">
    <location>
        <begin position="2827"/>
        <end position="2848"/>
    </location>
</feature>
<feature type="region of interest" description="Disordered" evidence="2">
    <location>
        <begin position="2758"/>
        <end position="2783"/>
    </location>
</feature>
<dbReference type="Gene3D" id="3.10.20.90">
    <property type="entry name" value="Phosphatidylinositol 3-kinase Catalytic Subunit, Chain A, domain 1"/>
    <property type="match status" value="1"/>
</dbReference>
<dbReference type="Gene3D" id="3.60.10.10">
    <property type="entry name" value="Endonuclease/exonuclease/phosphatase"/>
    <property type="match status" value="1"/>
</dbReference>
<dbReference type="SUPFAM" id="SSF56672">
    <property type="entry name" value="DNA/RNA polymerases"/>
    <property type="match status" value="1"/>
</dbReference>
<dbReference type="InterPro" id="IPR038765">
    <property type="entry name" value="Papain-like_cys_pep_sf"/>
</dbReference>
<dbReference type="PROSITE" id="PS50053">
    <property type="entry name" value="UBIQUITIN_2"/>
    <property type="match status" value="1"/>
</dbReference>
<dbReference type="InterPro" id="IPR000626">
    <property type="entry name" value="Ubiquitin-like_dom"/>
</dbReference>
<feature type="region of interest" description="Disordered" evidence="2">
    <location>
        <begin position="110"/>
        <end position="134"/>
    </location>
</feature>
<evidence type="ECO:0000313" key="7">
    <source>
        <dbReference type="Proteomes" id="UP001189429"/>
    </source>
</evidence>
<dbReference type="PROSITE" id="PS50802">
    <property type="entry name" value="OTU"/>
    <property type="match status" value="1"/>
</dbReference>
<dbReference type="InterPro" id="IPR043502">
    <property type="entry name" value="DNA/RNA_pol_sf"/>
</dbReference>